<accession>A0A511CYN0</accession>
<reference evidence="1 2" key="1">
    <citation type="submission" date="2019-07" db="EMBL/GenBank/DDBJ databases">
        <title>Whole genome shotgun sequence of Pseudonocardia asaccharolytica NBRC 16224.</title>
        <authorList>
            <person name="Hosoyama A."/>
            <person name="Uohara A."/>
            <person name="Ohji S."/>
            <person name="Ichikawa N."/>
        </authorList>
    </citation>
    <scope>NUCLEOTIDE SEQUENCE [LARGE SCALE GENOMIC DNA]</scope>
    <source>
        <strain evidence="1 2">NBRC 16224</strain>
    </source>
</reference>
<evidence type="ECO:0000313" key="2">
    <source>
        <dbReference type="Proteomes" id="UP000321328"/>
    </source>
</evidence>
<dbReference type="Proteomes" id="UP000321328">
    <property type="component" value="Unassembled WGS sequence"/>
</dbReference>
<proteinExistence type="predicted"/>
<sequence length="83" mass="8582">MSSTNRPTIRIRTDQLDVARRAAGLVSDAALAQAMGMHGATVGRTLSGKAQLGGAFIAGLLKAFPGLSFEDLFAVEQPEAIPA</sequence>
<dbReference type="EMBL" id="BJVI01000011">
    <property type="protein sequence ID" value="GEL17651.1"/>
    <property type="molecule type" value="Genomic_DNA"/>
</dbReference>
<evidence type="ECO:0008006" key="3">
    <source>
        <dbReference type="Google" id="ProtNLM"/>
    </source>
</evidence>
<dbReference type="STRING" id="1123024.GCA_000423625_02980"/>
<name>A0A511CYN0_9PSEU</name>
<evidence type="ECO:0000313" key="1">
    <source>
        <dbReference type="EMBL" id="GEL17651.1"/>
    </source>
</evidence>
<organism evidence="1 2">
    <name type="scientific">Pseudonocardia asaccharolytica DSM 44247 = NBRC 16224</name>
    <dbReference type="NCBI Taxonomy" id="1123024"/>
    <lineage>
        <taxon>Bacteria</taxon>
        <taxon>Bacillati</taxon>
        <taxon>Actinomycetota</taxon>
        <taxon>Actinomycetes</taxon>
        <taxon>Pseudonocardiales</taxon>
        <taxon>Pseudonocardiaceae</taxon>
        <taxon>Pseudonocardia</taxon>
    </lineage>
</organism>
<keyword evidence="2" id="KW-1185">Reference proteome</keyword>
<protein>
    <recommendedName>
        <fullName evidence="3">HTH cro/C1-type domain-containing protein</fullName>
    </recommendedName>
</protein>
<gene>
    <name evidence="1" type="ORF">PA7_14880</name>
</gene>
<dbReference type="RefSeq" id="WP_028930653.1">
    <property type="nucleotide sequence ID" value="NZ_AUII01000013.1"/>
</dbReference>
<dbReference type="AlphaFoldDB" id="A0A511CYN0"/>
<comment type="caution">
    <text evidence="1">The sequence shown here is derived from an EMBL/GenBank/DDBJ whole genome shotgun (WGS) entry which is preliminary data.</text>
</comment>